<keyword evidence="6" id="KW-0136">Cellulose degradation</keyword>
<name>A0A6A6URU1_9PEZI</name>
<keyword evidence="12" id="KW-0624">Polysaccharide degradation</keyword>
<evidence type="ECO:0000313" key="18">
    <source>
        <dbReference type="Proteomes" id="UP000799302"/>
    </source>
</evidence>
<dbReference type="PANTHER" id="PTHR33353">
    <property type="entry name" value="PUTATIVE (AFU_ORTHOLOGUE AFUA_1G12560)-RELATED"/>
    <property type="match status" value="1"/>
</dbReference>
<comment type="subcellular location">
    <subcellularLocation>
        <location evidence="2">Secreted</location>
    </subcellularLocation>
</comment>
<dbReference type="EMBL" id="MU004230">
    <property type="protein sequence ID" value="KAF2675005.1"/>
    <property type="molecule type" value="Genomic_DNA"/>
</dbReference>
<dbReference type="GO" id="GO:0030245">
    <property type="term" value="P:cellulose catabolic process"/>
    <property type="evidence" value="ECO:0007669"/>
    <property type="project" value="UniProtKB-KW"/>
</dbReference>
<evidence type="ECO:0000259" key="16">
    <source>
        <dbReference type="Pfam" id="PF03443"/>
    </source>
</evidence>
<keyword evidence="7" id="KW-0560">Oxidoreductase</keyword>
<comment type="similarity">
    <text evidence="13">Belongs to the polysaccharide monooxygenase AA9 family.</text>
</comment>
<dbReference type="PANTHER" id="PTHR33353:SF10">
    <property type="entry name" value="ENDO-BETA-1,4-GLUCANASE D"/>
    <property type="match status" value="1"/>
</dbReference>
<evidence type="ECO:0000256" key="9">
    <source>
        <dbReference type="ARBA" id="ARBA00023033"/>
    </source>
</evidence>
<protein>
    <recommendedName>
        <fullName evidence="15">lytic cellulose monooxygenase (C4-dehydrogenating)</fullName>
        <ecNumber evidence="15">1.14.99.56</ecNumber>
    </recommendedName>
</protein>
<dbReference type="InterPro" id="IPR005103">
    <property type="entry name" value="AA9_LPMO"/>
</dbReference>
<evidence type="ECO:0000256" key="2">
    <source>
        <dbReference type="ARBA" id="ARBA00004613"/>
    </source>
</evidence>
<feature type="domain" description="Auxiliary Activity family 9 catalytic" evidence="16">
    <location>
        <begin position="7"/>
        <end position="227"/>
    </location>
</feature>
<dbReference type="Pfam" id="PF03443">
    <property type="entry name" value="AA9"/>
    <property type="match status" value="1"/>
</dbReference>
<comment type="catalytic activity">
    <reaction evidence="14">
        <text>[(1-&gt;4)-beta-D-glucosyl]n+m + reduced acceptor + O2 = 4-dehydro-beta-D-glucosyl-[(1-&gt;4)-beta-D-glucosyl]n-1 + [(1-&gt;4)-beta-D-glucosyl]m + acceptor + H2O.</text>
        <dbReference type="EC" id="1.14.99.56"/>
    </reaction>
</comment>
<feature type="non-terminal residue" evidence="17">
    <location>
        <position position="1"/>
    </location>
</feature>
<dbReference type="GO" id="GO:0046872">
    <property type="term" value="F:metal ion binding"/>
    <property type="evidence" value="ECO:0007669"/>
    <property type="project" value="UniProtKB-KW"/>
</dbReference>
<dbReference type="AlphaFoldDB" id="A0A6A6URU1"/>
<keyword evidence="10" id="KW-1015">Disulfide bond</keyword>
<evidence type="ECO:0000256" key="12">
    <source>
        <dbReference type="ARBA" id="ARBA00023326"/>
    </source>
</evidence>
<evidence type="ECO:0000256" key="6">
    <source>
        <dbReference type="ARBA" id="ARBA00023001"/>
    </source>
</evidence>
<dbReference type="OrthoDB" id="4849160at2759"/>
<dbReference type="CDD" id="cd21175">
    <property type="entry name" value="LPMO_AA9"/>
    <property type="match status" value="1"/>
</dbReference>
<dbReference type="Proteomes" id="UP000799302">
    <property type="component" value="Unassembled WGS sequence"/>
</dbReference>
<dbReference type="GO" id="GO:0016787">
    <property type="term" value="F:hydrolase activity"/>
    <property type="evidence" value="ECO:0007669"/>
    <property type="project" value="UniProtKB-KW"/>
</dbReference>
<evidence type="ECO:0000256" key="15">
    <source>
        <dbReference type="ARBA" id="ARBA00047174"/>
    </source>
</evidence>
<evidence type="ECO:0000256" key="13">
    <source>
        <dbReference type="ARBA" id="ARBA00044502"/>
    </source>
</evidence>
<dbReference type="Gene3D" id="2.70.50.70">
    <property type="match status" value="1"/>
</dbReference>
<sequence length="246" mass="27029">AGLVAGHGHLRDYVIDGTTYPAFDPARDYDPKYNIKSIEWGFPKAKGAVGPVENVNSPDVACRFTPLQAPGIESVARAGANITFNWLDWFSSHKGPVLTVSFDLCAPSMLHTDFTNVAFFKIDEQSYDPKTISWGTDWLMKNKNSQTVTIPSDIKPGTYVVRHEIISLHNALNDDYIKKQSGAQFYPQCAKVKVTGDGSATPAGQKLPGLYKWDDKGILVNIFYRPNEYTAPGGPVYKPATVSAPK</sequence>
<evidence type="ECO:0000256" key="10">
    <source>
        <dbReference type="ARBA" id="ARBA00023157"/>
    </source>
</evidence>
<dbReference type="EC" id="1.14.99.56" evidence="15"/>
<evidence type="ECO:0000256" key="14">
    <source>
        <dbReference type="ARBA" id="ARBA00045077"/>
    </source>
</evidence>
<keyword evidence="4" id="KW-0479">Metal-binding</keyword>
<organism evidence="17 18">
    <name type="scientific">Microthyrium microscopicum</name>
    <dbReference type="NCBI Taxonomy" id="703497"/>
    <lineage>
        <taxon>Eukaryota</taxon>
        <taxon>Fungi</taxon>
        <taxon>Dikarya</taxon>
        <taxon>Ascomycota</taxon>
        <taxon>Pezizomycotina</taxon>
        <taxon>Dothideomycetes</taxon>
        <taxon>Dothideomycetes incertae sedis</taxon>
        <taxon>Microthyriales</taxon>
        <taxon>Microthyriaceae</taxon>
        <taxon>Microthyrium</taxon>
    </lineage>
</organism>
<keyword evidence="5" id="KW-0732">Signal</keyword>
<gene>
    <name evidence="17" type="ORF">BT63DRAFT_354154</name>
</gene>
<comment type="cofactor">
    <cofactor evidence="1">
        <name>Cu(2+)</name>
        <dbReference type="ChEBI" id="CHEBI:29036"/>
    </cofactor>
</comment>
<evidence type="ECO:0000256" key="11">
    <source>
        <dbReference type="ARBA" id="ARBA00023277"/>
    </source>
</evidence>
<proteinExistence type="inferred from homology"/>
<accession>A0A6A6URU1</accession>
<evidence type="ECO:0000256" key="1">
    <source>
        <dbReference type="ARBA" id="ARBA00001973"/>
    </source>
</evidence>
<evidence type="ECO:0000256" key="7">
    <source>
        <dbReference type="ARBA" id="ARBA00023002"/>
    </source>
</evidence>
<evidence type="ECO:0000256" key="4">
    <source>
        <dbReference type="ARBA" id="ARBA00022723"/>
    </source>
</evidence>
<reference evidence="17" key="1">
    <citation type="journal article" date="2020" name="Stud. Mycol.">
        <title>101 Dothideomycetes genomes: a test case for predicting lifestyles and emergence of pathogens.</title>
        <authorList>
            <person name="Haridas S."/>
            <person name="Albert R."/>
            <person name="Binder M."/>
            <person name="Bloem J."/>
            <person name="Labutti K."/>
            <person name="Salamov A."/>
            <person name="Andreopoulos B."/>
            <person name="Baker S."/>
            <person name="Barry K."/>
            <person name="Bills G."/>
            <person name="Bluhm B."/>
            <person name="Cannon C."/>
            <person name="Castanera R."/>
            <person name="Culley D."/>
            <person name="Daum C."/>
            <person name="Ezra D."/>
            <person name="Gonzalez J."/>
            <person name="Henrissat B."/>
            <person name="Kuo A."/>
            <person name="Liang C."/>
            <person name="Lipzen A."/>
            <person name="Lutzoni F."/>
            <person name="Magnuson J."/>
            <person name="Mondo S."/>
            <person name="Nolan M."/>
            <person name="Ohm R."/>
            <person name="Pangilinan J."/>
            <person name="Park H.-J."/>
            <person name="Ramirez L."/>
            <person name="Alfaro M."/>
            <person name="Sun H."/>
            <person name="Tritt A."/>
            <person name="Yoshinaga Y."/>
            <person name="Zwiers L.-H."/>
            <person name="Turgeon B."/>
            <person name="Goodwin S."/>
            <person name="Spatafora J."/>
            <person name="Crous P."/>
            <person name="Grigoriev I."/>
        </authorList>
    </citation>
    <scope>NUCLEOTIDE SEQUENCE</scope>
    <source>
        <strain evidence="17">CBS 115976</strain>
    </source>
</reference>
<keyword evidence="11" id="KW-0119">Carbohydrate metabolism</keyword>
<evidence type="ECO:0000256" key="8">
    <source>
        <dbReference type="ARBA" id="ARBA00023008"/>
    </source>
</evidence>
<evidence type="ECO:0000313" key="17">
    <source>
        <dbReference type="EMBL" id="KAF2675005.1"/>
    </source>
</evidence>
<keyword evidence="8" id="KW-0186">Copper</keyword>
<dbReference type="InterPro" id="IPR049892">
    <property type="entry name" value="AA9"/>
</dbReference>
<dbReference type="GO" id="GO:0005576">
    <property type="term" value="C:extracellular region"/>
    <property type="evidence" value="ECO:0007669"/>
    <property type="project" value="UniProtKB-SubCell"/>
</dbReference>
<evidence type="ECO:0000256" key="3">
    <source>
        <dbReference type="ARBA" id="ARBA00022525"/>
    </source>
</evidence>
<keyword evidence="17" id="KW-0378">Hydrolase</keyword>
<feature type="non-terminal residue" evidence="17">
    <location>
        <position position="246"/>
    </location>
</feature>
<keyword evidence="3" id="KW-0964">Secreted</keyword>
<dbReference type="GO" id="GO:0004497">
    <property type="term" value="F:monooxygenase activity"/>
    <property type="evidence" value="ECO:0007669"/>
    <property type="project" value="UniProtKB-KW"/>
</dbReference>
<keyword evidence="18" id="KW-1185">Reference proteome</keyword>
<evidence type="ECO:0000256" key="5">
    <source>
        <dbReference type="ARBA" id="ARBA00022729"/>
    </source>
</evidence>
<keyword evidence="9" id="KW-0503">Monooxygenase</keyword>